<dbReference type="InterPro" id="IPR015341">
    <property type="entry name" value="Glyco_hydro_38_cen"/>
</dbReference>
<dbReference type="InterPro" id="IPR000602">
    <property type="entry name" value="Glyco_hydro_38_N"/>
</dbReference>
<dbReference type="GO" id="GO:0046872">
    <property type="term" value="F:metal ion binding"/>
    <property type="evidence" value="ECO:0007669"/>
    <property type="project" value="UniProtKB-KW"/>
</dbReference>
<dbReference type="Gene3D" id="2.70.98.30">
    <property type="entry name" value="Golgi alpha-mannosidase II, domain 4"/>
    <property type="match status" value="1"/>
</dbReference>
<dbReference type="PANTHER" id="PTHR46017">
    <property type="entry name" value="ALPHA-MANNOSIDASE 2C1"/>
    <property type="match status" value="1"/>
</dbReference>
<keyword evidence="7" id="KW-1185">Reference proteome</keyword>
<comment type="similarity">
    <text evidence="1">Belongs to the glycosyl hydrolase 38 family.</text>
</comment>
<evidence type="ECO:0000259" key="5">
    <source>
        <dbReference type="SMART" id="SM00872"/>
    </source>
</evidence>
<dbReference type="GO" id="GO:0006013">
    <property type="term" value="P:mannose metabolic process"/>
    <property type="evidence" value="ECO:0007669"/>
    <property type="project" value="InterPro"/>
</dbReference>
<dbReference type="CDD" id="cd10815">
    <property type="entry name" value="GH38N_AMII_EcMngB_like"/>
    <property type="match status" value="1"/>
</dbReference>
<keyword evidence="3" id="KW-0378">Hydrolase</keyword>
<evidence type="ECO:0000256" key="4">
    <source>
        <dbReference type="ARBA" id="ARBA00023295"/>
    </source>
</evidence>
<evidence type="ECO:0000313" key="6">
    <source>
        <dbReference type="EMBL" id="GBD69171.1"/>
    </source>
</evidence>
<dbReference type="Proteomes" id="UP000236214">
    <property type="component" value="Unassembled WGS sequence"/>
</dbReference>
<keyword evidence="4" id="KW-0326">Glycosidase</keyword>
<name>A0A2H6CW01_TETHA</name>
<dbReference type="Gene3D" id="1.20.1270.50">
    <property type="entry name" value="Glycoside hydrolase family 38, central domain"/>
    <property type="match status" value="1"/>
</dbReference>
<dbReference type="SUPFAM" id="SSF88713">
    <property type="entry name" value="Glycoside hydrolase/deacetylase"/>
    <property type="match status" value="1"/>
</dbReference>
<dbReference type="EMBL" id="BDEC01000144">
    <property type="protein sequence ID" value="GBD69171.1"/>
    <property type="molecule type" value="Genomic_DNA"/>
</dbReference>
<dbReference type="GO" id="GO:0009313">
    <property type="term" value="P:oligosaccharide catabolic process"/>
    <property type="evidence" value="ECO:0007669"/>
    <property type="project" value="TreeGrafter"/>
</dbReference>
<proteinExistence type="inferred from homology"/>
<dbReference type="InterPro" id="IPR027291">
    <property type="entry name" value="Glyco_hydro_38_N_sf"/>
</dbReference>
<dbReference type="AlphaFoldDB" id="A0A2H6CW01"/>
<evidence type="ECO:0000256" key="1">
    <source>
        <dbReference type="ARBA" id="ARBA00009792"/>
    </source>
</evidence>
<feature type="domain" description="Glycoside hydrolase family 38 central" evidence="5">
    <location>
        <begin position="278"/>
        <end position="356"/>
    </location>
</feature>
<dbReference type="PANTHER" id="PTHR46017:SF2">
    <property type="entry name" value="MANNOSYLGLYCERATE HYDROLASE"/>
    <property type="match status" value="1"/>
</dbReference>
<dbReference type="InterPro" id="IPR037094">
    <property type="entry name" value="Glyco_hydro_38_cen_sf"/>
</dbReference>
<dbReference type="GO" id="GO:0004559">
    <property type="term" value="F:alpha-mannosidase activity"/>
    <property type="evidence" value="ECO:0007669"/>
    <property type="project" value="InterPro"/>
</dbReference>
<evidence type="ECO:0000256" key="3">
    <source>
        <dbReference type="ARBA" id="ARBA00022801"/>
    </source>
</evidence>
<dbReference type="GO" id="GO:0030246">
    <property type="term" value="F:carbohydrate binding"/>
    <property type="evidence" value="ECO:0007669"/>
    <property type="project" value="InterPro"/>
</dbReference>
<accession>A0A2H6CW01</accession>
<gene>
    <name evidence="6" type="ORF">TEHN7118_1977</name>
</gene>
<dbReference type="SUPFAM" id="SSF74650">
    <property type="entry name" value="Galactose mutarotase-like"/>
    <property type="match status" value="1"/>
</dbReference>
<dbReference type="RefSeq" id="WP_103103666.1">
    <property type="nucleotide sequence ID" value="NZ_BDEC01000144.1"/>
</dbReference>
<protein>
    <recommendedName>
        <fullName evidence="5">Glycoside hydrolase family 38 central domain-containing protein</fullName>
    </recommendedName>
</protein>
<dbReference type="SUPFAM" id="SSF88688">
    <property type="entry name" value="Families 57/38 glycoside transferase middle domain"/>
    <property type="match status" value="1"/>
</dbReference>
<evidence type="ECO:0000313" key="7">
    <source>
        <dbReference type="Proteomes" id="UP000236214"/>
    </source>
</evidence>
<reference evidence="6 7" key="1">
    <citation type="submission" date="2016-05" db="EMBL/GenBank/DDBJ databases">
        <title>Whole genome sequencing of Tetragenococcus halophilus subsp. halophilus NISL 7118.</title>
        <authorList>
            <person name="Shiwa Y."/>
            <person name="Nishimura I."/>
            <person name="Yoshikawa H."/>
            <person name="Koyama Y."/>
            <person name="Oguma T."/>
        </authorList>
    </citation>
    <scope>NUCLEOTIDE SEQUENCE [LARGE SCALE GENOMIC DNA]</scope>
    <source>
        <strain evidence="6 7">NISL 7118</strain>
    </source>
</reference>
<dbReference type="InterPro" id="IPR011330">
    <property type="entry name" value="Glyco_hydro/deAcase_b/a-brl"/>
</dbReference>
<dbReference type="Pfam" id="PF09261">
    <property type="entry name" value="Alpha-mann_mid"/>
    <property type="match status" value="1"/>
</dbReference>
<evidence type="ECO:0000256" key="2">
    <source>
        <dbReference type="ARBA" id="ARBA00022723"/>
    </source>
</evidence>
<dbReference type="InterPro" id="IPR028995">
    <property type="entry name" value="Glyco_hydro_57/38_cen_sf"/>
</dbReference>
<keyword evidence="2" id="KW-0479">Metal-binding</keyword>
<comment type="caution">
    <text evidence="6">The sequence shown here is derived from an EMBL/GenBank/DDBJ whole genome shotgun (WGS) entry which is preliminary data.</text>
</comment>
<dbReference type="InterPro" id="IPR011013">
    <property type="entry name" value="Gal_mutarotase_sf_dom"/>
</dbReference>
<dbReference type="Pfam" id="PF01074">
    <property type="entry name" value="Glyco_hydro_38N"/>
    <property type="match status" value="1"/>
</dbReference>
<sequence>MRYAHVVQHTHWDREWYFTNEDAIVLSDQVFTEVLDELERNPEANFCLDGQTSVVDEYLEIHPEKLTTIQQLITEKRLFVGPWYAQTDALFVDAESILRNLTIGITDTINKYGDPMKVGYLPDTFGFNAQLPTLLKHADIDNFIFWRGIDFNHTSPSPYFKWKGLGNKSVYAINIPFGYMTGLLTLEAQRDTNTFVEEKLDPSIKFLSEKSGTGPILVPSGIDQKNIVLNIQNVIEKINQSSQYQNVISDYPTFVNEIKKENNLPQYQGELREPVYARVHRSIGSIRSQFKLNNFQLEQTILRRVEPLMVIAKSVGLEISNTLLSRLWKKVLENQAHDSLGGCVSDNVAEDILHRTKEAEEIAEGIENLITKRIADALELDDNQVLVFNTDIAPFKGQKKVHIVSRSKNIHFTNGKRATIIQEKYYPERKNVQRETSTGNEYITEPSYFELDVLVDVEILALGYTVIEFEEVKDKLPEKIYQDEQSISNHKYTLSFIDGEVVLTTESGKKVTDFLRIVDCGNEGDTYDFSPLANEKEAVLNFQNASSEVDEFGQSLIIHGSTDLPLDLDERMKEDGKKQQVDYSLILRLTDEDDIEGKVMIDNQVLSHRMRLQIQADDSTGKSIAQIQNGFVENKFTSVPEDWKEHYVEKPVNLQVLDKSVTVKQHDSHLIFFSDGMKEYERNKDKLYVTLFAATGQLGKADISWRPGRASGDTTKEGHIMMPTPLAQEKGEREFTFALKIEEGLPDYRAIAQTAIKRLTPSISYQKQNLNLFMHRLDNKIWPQENKLSLGKEYSAFRLETELSVSAVYPSYTNPNSFVLRLANPTENEVKLPTEFMQEHKMINAIEEEAERKNIVHPFDYVSYLVEL</sequence>
<organism evidence="6 7">
    <name type="scientific">Tetragenococcus halophilus subsp. halophilus</name>
    <dbReference type="NCBI Taxonomy" id="1513897"/>
    <lineage>
        <taxon>Bacteria</taxon>
        <taxon>Bacillati</taxon>
        <taxon>Bacillota</taxon>
        <taxon>Bacilli</taxon>
        <taxon>Lactobacillales</taxon>
        <taxon>Enterococcaceae</taxon>
        <taxon>Tetragenococcus</taxon>
    </lineage>
</organism>
<dbReference type="Gene3D" id="3.20.110.10">
    <property type="entry name" value="Glycoside hydrolase 38, N terminal domain"/>
    <property type="match status" value="1"/>
</dbReference>
<dbReference type="SMART" id="SM00872">
    <property type="entry name" value="Alpha-mann_mid"/>
    <property type="match status" value="1"/>
</dbReference>